<dbReference type="InParanoid" id="A0A7M7T2W0"/>
<dbReference type="GO" id="GO:0016020">
    <property type="term" value="C:membrane"/>
    <property type="evidence" value="ECO:0007669"/>
    <property type="project" value="InterPro"/>
</dbReference>
<dbReference type="InterPro" id="IPR013320">
    <property type="entry name" value="ConA-like_dom_sf"/>
</dbReference>
<dbReference type="OrthoDB" id="412155at2759"/>
<dbReference type="CDD" id="cd06263">
    <property type="entry name" value="MAM"/>
    <property type="match status" value="5"/>
</dbReference>
<dbReference type="KEGG" id="spu:105442252"/>
<dbReference type="SUPFAM" id="SSF49899">
    <property type="entry name" value="Concanavalin A-like lectins/glucanases"/>
    <property type="match status" value="5"/>
</dbReference>
<sequence>MYMYFEADDTLDKSMADLVSEYLPSTQGSCMTFWYHMYGDDIGSLEVFTMGSDGGHLGPAFSKTGAQGDVWIQGSADIVYIGEFKIVFEASGTKSGTGDIAIDDIDVFTRSCSDGGNPTSLPVIPMDCTFESSMCSYTQLTSDQFDWTRTFWFTNTETTGPKFDHTLGTSYGWYVYTDATSRQPGDKAQLASPAQNPTGTGSKCLVFWYHMFGAHVNRLNVYLRVSQPQMTLDNIIFTKYGTQGNQWIKAEKEITSDDVWEIIYEGVVGQSDSGDIALDDLSLYDGACPTEVECDFELDFCSWTQDQTNSWQWLRNAGPTPTSSTGPSYDHSTGSALGYYAYVNAADASTGSKARLFSPIYSDTDMECLRFWYHMYGSNLGTLTIYTEDQVTHSDSGVLFTRNGPSDDAWRFGQVSISSSHRYKAVIEAERGFYILGDIAIDDVEVIRGSCPRQGFCDFQNDLCGWSQEVVQDQWDWLRSSGATDSPNTGPQVDHTYGTQEGYYIFFDNSFPTMKVGETAVLNSEHFSPVSSACLSFWYYMYGKDIGDLNVWMAYSNGQPRESHWSLSGDQGFSWFNVQIDLSSDIEFRIQLEAVYQIVGDQGDIAVDDLDFEMNACSDIGTAAPVTPARPTTAPVLSICTFEDDFCDFTQATPSSLVWYRNSGDTPIPNTGPTVDHTLGNTFGYYVYLKSDVGNSGDVGQLISSSMTAGPQGICASWWYHMNGADINKLEVWKTEGSTHVIEWSRLGPQGPDWKHGQVSLTGSFMVKFQGYKGSGSRGAIALDDISFSTGECPSQRMCDFEHGDWCGFDQDYTDQGDWNVERDDFSPLDLTYGPSTDHTYGTQIGK</sequence>
<dbReference type="Gene3D" id="2.60.120.200">
    <property type="match status" value="6"/>
</dbReference>
<dbReference type="GeneID" id="105442252"/>
<evidence type="ECO:0000313" key="3">
    <source>
        <dbReference type="Proteomes" id="UP000007110"/>
    </source>
</evidence>
<proteinExistence type="predicted"/>
<feature type="domain" description="MAM" evidence="1">
    <location>
        <begin position="126"/>
        <end position="290"/>
    </location>
</feature>
<dbReference type="EnsemblMetazoa" id="XM_030994047">
    <property type="protein sequence ID" value="XP_030849907"/>
    <property type="gene ID" value="LOC105442252"/>
</dbReference>
<dbReference type="AlphaFoldDB" id="A0A7M7T2W0"/>
<feature type="domain" description="MAM" evidence="1">
    <location>
        <begin position="292"/>
        <end position="453"/>
    </location>
</feature>
<protein>
    <recommendedName>
        <fullName evidence="1">MAM domain-containing protein</fullName>
    </recommendedName>
</protein>
<dbReference type="Proteomes" id="UP000007110">
    <property type="component" value="Unassembled WGS sequence"/>
</dbReference>
<dbReference type="PROSITE" id="PS50060">
    <property type="entry name" value="MAM_2"/>
    <property type="match status" value="6"/>
</dbReference>
<evidence type="ECO:0000313" key="2">
    <source>
        <dbReference type="EnsemblMetazoa" id="XP_030849907"/>
    </source>
</evidence>
<dbReference type="SMART" id="SM00137">
    <property type="entry name" value="MAM"/>
    <property type="match status" value="5"/>
</dbReference>
<dbReference type="PANTHER" id="PTHR23282">
    <property type="entry name" value="APICAL ENDOSOMAL GLYCOPROTEIN PRECURSOR"/>
    <property type="match status" value="1"/>
</dbReference>
<keyword evidence="3" id="KW-1185">Reference proteome</keyword>
<name>A0A7M7T2W0_STRPU</name>
<feature type="domain" description="MAM" evidence="1">
    <location>
        <begin position="797"/>
        <end position="847"/>
    </location>
</feature>
<feature type="domain" description="MAM" evidence="1">
    <location>
        <begin position="455"/>
        <end position="619"/>
    </location>
</feature>
<feature type="domain" description="MAM" evidence="1">
    <location>
        <begin position="1"/>
        <end position="114"/>
    </location>
</feature>
<dbReference type="InterPro" id="IPR051560">
    <property type="entry name" value="MAM_domain-containing"/>
</dbReference>
<dbReference type="InterPro" id="IPR000998">
    <property type="entry name" value="MAM_dom"/>
</dbReference>
<feature type="domain" description="MAM" evidence="1">
    <location>
        <begin position="638"/>
        <end position="795"/>
    </location>
</feature>
<dbReference type="PRINTS" id="PR00020">
    <property type="entry name" value="MAMDOMAIN"/>
</dbReference>
<organism evidence="2 3">
    <name type="scientific">Strongylocentrotus purpuratus</name>
    <name type="common">Purple sea urchin</name>
    <dbReference type="NCBI Taxonomy" id="7668"/>
    <lineage>
        <taxon>Eukaryota</taxon>
        <taxon>Metazoa</taxon>
        <taxon>Echinodermata</taxon>
        <taxon>Eleutherozoa</taxon>
        <taxon>Echinozoa</taxon>
        <taxon>Echinoidea</taxon>
        <taxon>Euechinoidea</taxon>
        <taxon>Echinacea</taxon>
        <taxon>Camarodonta</taxon>
        <taxon>Echinidea</taxon>
        <taxon>Strongylocentrotidae</taxon>
        <taxon>Strongylocentrotus</taxon>
    </lineage>
</organism>
<dbReference type="PANTHER" id="PTHR23282:SF146">
    <property type="entry name" value="RT07201P-RELATED"/>
    <property type="match status" value="1"/>
</dbReference>
<dbReference type="RefSeq" id="XP_030849907.1">
    <property type="nucleotide sequence ID" value="XM_030994047.1"/>
</dbReference>
<accession>A0A7M7T2W0</accession>
<reference evidence="2" key="2">
    <citation type="submission" date="2021-01" db="UniProtKB">
        <authorList>
            <consortium name="EnsemblMetazoa"/>
        </authorList>
    </citation>
    <scope>IDENTIFICATION</scope>
</reference>
<dbReference type="Pfam" id="PF00629">
    <property type="entry name" value="MAM"/>
    <property type="match status" value="5"/>
</dbReference>
<reference evidence="3" key="1">
    <citation type="submission" date="2015-02" db="EMBL/GenBank/DDBJ databases">
        <title>Genome sequencing for Strongylocentrotus purpuratus.</title>
        <authorList>
            <person name="Murali S."/>
            <person name="Liu Y."/>
            <person name="Vee V."/>
            <person name="English A."/>
            <person name="Wang M."/>
            <person name="Skinner E."/>
            <person name="Han Y."/>
            <person name="Muzny D.M."/>
            <person name="Worley K.C."/>
            <person name="Gibbs R.A."/>
        </authorList>
    </citation>
    <scope>NUCLEOTIDE SEQUENCE</scope>
</reference>
<evidence type="ECO:0000259" key="1">
    <source>
        <dbReference type="PROSITE" id="PS50060"/>
    </source>
</evidence>
<dbReference type="OMA" id="HYMYADS"/>